<feature type="transmembrane region" description="Helical" evidence="1">
    <location>
        <begin position="189"/>
        <end position="211"/>
    </location>
</feature>
<keyword evidence="1" id="KW-0812">Transmembrane</keyword>
<evidence type="ECO:0000313" key="2">
    <source>
        <dbReference type="EMBL" id="MEC4294723.1"/>
    </source>
</evidence>
<gene>
    <name evidence="2" type="ORF">VJ920_05330</name>
</gene>
<accession>A0ABU6IY03</accession>
<sequence>MLFQVYGENAIFQWGGLIAVLLVLMLLNWWSIKSKRGALVMIVVIPVIVTIYCLAVAIGAGSGAEWALQNQTHLYMNGWFHYAKLYAALLSCISFMLIRFQWGIGKKKWFIYTVPGILILNILIAVVSDFEHAFAAWYTWDLSSEGVWLYGGWHNVMNAIAGILCIAGLTAVMHIYVSKPLGESGGRDVIWADMTWIWIIPYDLWNFAYTYNNLPTHSWYCGVALLLAPTILAFVWNRGSWLINRGHTLTFWCMFAQVFPLFMENAPFSVLPTMYADGIMTNGAVNVMPMTVVSALALIGNAALVVAAVYRSIKLKKGWWGHEMFTNTKDYREAMERAEFHVGYLNGQPVTAAEIAEATEEGRS</sequence>
<proteinExistence type="predicted"/>
<feature type="transmembrane region" description="Helical" evidence="1">
    <location>
        <begin position="249"/>
        <end position="268"/>
    </location>
</feature>
<dbReference type="Proteomes" id="UP001343724">
    <property type="component" value="Unassembled WGS sequence"/>
</dbReference>
<dbReference type="EMBL" id="JAYMFH010000005">
    <property type="protein sequence ID" value="MEC4294723.1"/>
    <property type="molecule type" value="Genomic_DNA"/>
</dbReference>
<evidence type="ECO:0000313" key="3">
    <source>
        <dbReference type="Proteomes" id="UP001343724"/>
    </source>
</evidence>
<comment type="caution">
    <text evidence="2">The sequence shown here is derived from an EMBL/GenBank/DDBJ whole genome shotgun (WGS) entry which is preliminary data.</text>
</comment>
<protein>
    <submittedName>
        <fullName evidence="2">DUF5692 family protein</fullName>
    </submittedName>
</protein>
<keyword evidence="1" id="KW-0472">Membrane</keyword>
<keyword evidence="3" id="KW-1185">Reference proteome</keyword>
<feature type="transmembrane region" description="Helical" evidence="1">
    <location>
        <begin position="288"/>
        <end position="310"/>
    </location>
</feature>
<feature type="transmembrane region" description="Helical" evidence="1">
    <location>
        <begin position="156"/>
        <end position="177"/>
    </location>
</feature>
<name>A0ABU6IY03_9ACTN</name>
<dbReference type="Pfam" id="PF18948">
    <property type="entry name" value="DUF5692"/>
    <property type="match status" value="1"/>
</dbReference>
<keyword evidence="1" id="KW-1133">Transmembrane helix</keyword>
<feature type="transmembrane region" description="Helical" evidence="1">
    <location>
        <begin position="79"/>
        <end position="97"/>
    </location>
</feature>
<feature type="transmembrane region" description="Helical" evidence="1">
    <location>
        <begin position="37"/>
        <end position="59"/>
    </location>
</feature>
<organism evidence="2 3">
    <name type="scientific">Adlercreutzia shanghongiae</name>
    <dbReference type="NCBI Taxonomy" id="3111773"/>
    <lineage>
        <taxon>Bacteria</taxon>
        <taxon>Bacillati</taxon>
        <taxon>Actinomycetota</taxon>
        <taxon>Coriobacteriia</taxon>
        <taxon>Eggerthellales</taxon>
        <taxon>Eggerthellaceae</taxon>
        <taxon>Adlercreutzia</taxon>
    </lineage>
</organism>
<feature type="transmembrane region" description="Helical" evidence="1">
    <location>
        <begin position="217"/>
        <end position="237"/>
    </location>
</feature>
<reference evidence="2 3" key="1">
    <citation type="submission" date="2024-01" db="EMBL/GenBank/DDBJ databases">
        <title>novel species in genus Adlercreutzia.</title>
        <authorList>
            <person name="Liu X."/>
        </authorList>
    </citation>
    <scope>NUCLEOTIDE SEQUENCE [LARGE SCALE GENOMIC DNA]</scope>
    <source>
        <strain evidence="2 3">R22</strain>
    </source>
</reference>
<dbReference type="InterPro" id="IPR043747">
    <property type="entry name" value="DUF5692"/>
</dbReference>
<evidence type="ECO:0000256" key="1">
    <source>
        <dbReference type="SAM" id="Phobius"/>
    </source>
</evidence>
<feature type="transmembrane region" description="Helical" evidence="1">
    <location>
        <begin position="12"/>
        <end position="30"/>
    </location>
</feature>
<dbReference type="RefSeq" id="WP_326437568.1">
    <property type="nucleotide sequence ID" value="NZ_JAYMFH010000005.1"/>
</dbReference>
<feature type="transmembrane region" description="Helical" evidence="1">
    <location>
        <begin position="109"/>
        <end position="128"/>
    </location>
</feature>